<dbReference type="GO" id="GO:0000155">
    <property type="term" value="F:phosphorelay sensor kinase activity"/>
    <property type="evidence" value="ECO:0007669"/>
    <property type="project" value="InterPro"/>
</dbReference>
<dbReference type="PANTHER" id="PTHR45453:SF1">
    <property type="entry name" value="PHOSPHATE REGULON SENSOR PROTEIN PHOR"/>
    <property type="match status" value="1"/>
</dbReference>
<dbReference type="AlphaFoldDB" id="A0A0M6WBA9"/>
<reference evidence="11" key="1">
    <citation type="submission" date="2015-05" db="EMBL/GenBank/DDBJ databases">
        <authorList>
            <consortium name="Pathogen Informatics"/>
        </authorList>
    </citation>
    <scope>NUCLEOTIDE SEQUENCE [LARGE SCALE GENOMIC DNA]</scope>
    <source>
        <strain evidence="11">M72</strain>
    </source>
</reference>
<keyword evidence="6 10" id="KW-0418">Kinase</keyword>
<dbReference type="PANTHER" id="PTHR45453">
    <property type="entry name" value="PHOSPHATE REGULON SENSOR PROTEIN PHOR"/>
    <property type="match status" value="1"/>
</dbReference>
<dbReference type="InterPro" id="IPR008358">
    <property type="entry name" value="Sig_transdc_His_kin/Pase_MprB"/>
</dbReference>
<dbReference type="PRINTS" id="PR01780">
    <property type="entry name" value="LANTIREGPROT"/>
</dbReference>
<dbReference type="InterPro" id="IPR003661">
    <property type="entry name" value="HisK_dim/P_dom"/>
</dbReference>
<sequence>MSEIKWFLLLLAVGFLILLFRHIQLKKQIRNLSGQVKEWNRGNSGQMIDISLMDKDLEHLAAILNLYNIRQRQAVAKTIRHEEHLKESVANISHDLRTPLTVILGHLQLLQKEDLEPAQAKRIAVVLHKAEKMKELVEAFYDLSVLEEQQTVPSKETFNFSNMLIDLITEHAPALEKKNIIPEIKLPDYSIYIYSDRNMVERILQNLLTNAMKYSAGNIKITLMQKSDGGIRFMMENPVSDSLQIDGNRLFDRFYTGDTSRHDGSTGVGLAVVKALVLALDGNVGASVQDNNLKIILEL</sequence>
<dbReference type="SMART" id="SM00387">
    <property type="entry name" value="HATPase_c"/>
    <property type="match status" value="1"/>
</dbReference>
<evidence type="ECO:0000256" key="5">
    <source>
        <dbReference type="ARBA" id="ARBA00022679"/>
    </source>
</evidence>
<dbReference type="Pfam" id="PF02518">
    <property type="entry name" value="HATPase_c"/>
    <property type="match status" value="1"/>
</dbReference>
<evidence type="ECO:0000256" key="6">
    <source>
        <dbReference type="ARBA" id="ARBA00022777"/>
    </source>
</evidence>
<dbReference type="GO" id="GO:0016036">
    <property type="term" value="P:cellular response to phosphate starvation"/>
    <property type="evidence" value="ECO:0007669"/>
    <property type="project" value="TreeGrafter"/>
</dbReference>
<feature type="domain" description="Histidine kinase" evidence="9">
    <location>
        <begin position="91"/>
        <end position="299"/>
    </location>
</feature>
<dbReference type="Proteomes" id="UP000049979">
    <property type="component" value="Unassembled WGS sequence"/>
</dbReference>
<dbReference type="SUPFAM" id="SSF47384">
    <property type="entry name" value="Homodimeric domain of signal transducing histidine kinase"/>
    <property type="match status" value="1"/>
</dbReference>
<protein>
    <recommendedName>
        <fullName evidence="3">histidine kinase</fullName>
        <ecNumber evidence="3">2.7.13.3</ecNumber>
    </recommendedName>
</protein>
<dbReference type="InterPro" id="IPR036890">
    <property type="entry name" value="HATPase_C_sf"/>
</dbReference>
<gene>
    <name evidence="10" type="ORF">M72_01071</name>
</gene>
<accession>A0A0M6WBA9</accession>
<keyword evidence="11" id="KW-1185">Reference proteome</keyword>
<dbReference type="PROSITE" id="PS50109">
    <property type="entry name" value="HIS_KIN"/>
    <property type="match status" value="1"/>
</dbReference>
<dbReference type="GO" id="GO:0005886">
    <property type="term" value="C:plasma membrane"/>
    <property type="evidence" value="ECO:0007669"/>
    <property type="project" value="TreeGrafter"/>
</dbReference>
<evidence type="ECO:0000256" key="4">
    <source>
        <dbReference type="ARBA" id="ARBA00022553"/>
    </source>
</evidence>
<dbReference type="Pfam" id="PF00512">
    <property type="entry name" value="HisKA"/>
    <property type="match status" value="1"/>
</dbReference>
<dbReference type="CDD" id="cd00082">
    <property type="entry name" value="HisKA"/>
    <property type="match status" value="1"/>
</dbReference>
<evidence type="ECO:0000256" key="8">
    <source>
        <dbReference type="SAM" id="Phobius"/>
    </source>
</evidence>
<dbReference type="SMART" id="SM00388">
    <property type="entry name" value="HisKA"/>
    <property type="match status" value="1"/>
</dbReference>
<dbReference type="InterPro" id="IPR003594">
    <property type="entry name" value="HATPase_dom"/>
</dbReference>
<keyword evidence="8" id="KW-0812">Transmembrane</keyword>
<keyword evidence="4" id="KW-0597">Phosphoprotein</keyword>
<dbReference type="EMBL" id="CVRR01000005">
    <property type="protein sequence ID" value="CRL33031.1"/>
    <property type="molecule type" value="Genomic_DNA"/>
</dbReference>
<dbReference type="SUPFAM" id="SSF55874">
    <property type="entry name" value="ATPase domain of HSP90 chaperone/DNA topoisomerase II/histidine kinase"/>
    <property type="match status" value="1"/>
</dbReference>
<dbReference type="InterPro" id="IPR050351">
    <property type="entry name" value="BphY/WalK/GraS-like"/>
</dbReference>
<dbReference type="InterPro" id="IPR005467">
    <property type="entry name" value="His_kinase_dom"/>
</dbReference>
<dbReference type="OrthoDB" id="9792991at2"/>
<dbReference type="Gene3D" id="3.30.565.10">
    <property type="entry name" value="Histidine kinase-like ATPase, C-terminal domain"/>
    <property type="match status" value="1"/>
</dbReference>
<evidence type="ECO:0000256" key="2">
    <source>
        <dbReference type="ARBA" id="ARBA00004370"/>
    </source>
</evidence>
<evidence type="ECO:0000313" key="10">
    <source>
        <dbReference type="EMBL" id="CRL33031.1"/>
    </source>
</evidence>
<keyword evidence="8" id="KW-1133">Transmembrane helix</keyword>
<dbReference type="InterPro" id="IPR036097">
    <property type="entry name" value="HisK_dim/P_sf"/>
</dbReference>
<keyword evidence="7" id="KW-0902">Two-component regulatory system</keyword>
<comment type="catalytic activity">
    <reaction evidence="1">
        <text>ATP + protein L-histidine = ADP + protein N-phospho-L-histidine.</text>
        <dbReference type="EC" id="2.7.13.3"/>
    </reaction>
</comment>
<dbReference type="RefSeq" id="WP_055066915.1">
    <property type="nucleotide sequence ID" value="NZ_CP173697.1"/>
</dbReference>
<keyword evidence="8" id="KW-0472">Membrane</keyword>
<keyword evidence="5" id="KW-0808">Transferase</keyword>
<dbReference type="STRING" id="301302.ERS852420_02555"/>
<evidence type="ECO:0000256" key="3">
    <source>
        <dbReference type="ARBA" id="ARBA00012438"/>
    </source>
</evidence>
<feature type="transmembrane region" description="Helical" evidence="8">
    <location>
        <begin position="6"/>
        <end position="23"/>
    </location>
</feature>
<evidence type="ECO:0000256" key="7">
    <source>
        <dbReference type="ARBA" id="ARBA00023012"/>
    </source>
</evidence>
<dbReference type="EC" id="2.7.13.3" evidence="3"/>
<name>A0A0M6WBA9_9FIRM</name>
<dbReference type="Gene3D" id="1.10.287.130">
    <property type="match status" value="1"/>
</dbReference>
<dbReference type="GO" id="GO:0004721">
    <property type="term" value="F:phosphoprotein phosphatase activity"/>
    <property type="evidence" value="ECO:0007669"/>
    <property type="project" value="TreeGrafter"/>
</dbReference>
<comment type="subcellular location">
    <subcellularLocation>
        <location evidence="2">Membrane</location>
    </subcellularLocation>
</comment>
<evidence type="ECO:0000256" key="1">
    <source>
        <dbReference type="ARBA" id="ARBA00000085"/>
    </source>
</evidence>
<evidence type="ECO:0000259" key="9">
    <source>
        <dbReference type="PROSITE" id="PS50109"/>
    </source>
</evidence>
<organism evidence="10 11">
    <name type="scientific">Roseburia faecis</name>
    <dbReference type="NCBI Taxonomy" id="301302"/>
    <lineage>
        <taxon>Bacteria</taxon>
        <taxon>Bacillati</taxon>
        <taxon>Bacillota</taxon>
        <taxon>Clostridia</taxon>
        <taxon>Lachnospirales</taxon>
        <taxon>Lachnospiraceae</taxon>
        <taxon>Roseburia</taxon>
    </lineage>
</organism>
<proteinExistence type="predicted"/>
<evidence type="ECO:0000313" key="11">
    <source>
        <dbReference type="Proteomes" id="UP000049979"/>
    </source>
</evidence>